<keyword evidence="2" id="KW-1185">Reference proteome</keyword>
<comment type="caution">
    <text evidence="1">The sequence shown here is derived from an EMBL/GenBank/DDBJ whole genome shotgun (WGS) entry which is preliminary data.</text>
</comment>
<evidence type="ECO:0000313" key="2">
    <source>
        <dbReference type="Proteomes" id="UP001168642"/>
    </source>
</evidence>
<dbReference type="RefSeq" id="WP_302884483.1">
    <property type="nucleotide sequence ID" value="NZ_JAUMIT010000004.1"/>
</dbReference>
<dbReference type="PROSITE" id="PS51257">
    <property type="entry name" value="PROKAR_LIPOPROTEIN"/>
    <property type="match status" value="1"/>
</dbReference>
<reference evidence="1" key="1">
    <citation type="submission" date="2023-07" db="EMBL/GenBank/DDBJ databases">
        <title>Wenyingzhuangia sp. chi5 genome sequencing and assembly.</title>
        <authorList>
            <person name="Park S."/>
        </authorList>
    </citation>
    <scope>NUCLEOTIDE SEQUENCE</scope>
    <source>
        <strain evidence="1">Chi5</strain>
    </source>
</reference>
<dbReference type="EMBL" id="JAUMIT010000004">
    <property type="protein sequence ID" value="MDO3695227.1"/>
    <property type="molecule type" value="Genomic_DNA"/>
</dbReference>
<dbReference type="Proteomes" id="UP001168642">
    <property type="component" value="Unassembled WGS sequence"/>
</dbReference>
<evidence type="ECO:0000313" key="1">
    <source>
        <dbReference type="EMBL" id="MDO3695227.1"/>
    </source>
</evidence>
<sequence length="157" mass="17976">MKKILLTLSISLFMISCSTRLHDFTLISTKNIELNQLTNLKKSEKRVSDEDKTHIIILIPTKQAKIENVIDKIIENSPGCIALLDVVIYSKFWYIPYVYGQQKFVVEATPLINGDYNSITSNLPNYGKVYLSKKGEIEKMVSISENEFNTEKDLILK</sequence>
<protein>
    <recommendedName>
        <fullName evidence="3">Lipoprotein</fullName>
    </recommendedName>
</protein>
<name>A0ABT8VTC1_9FLAO</name>
<proteinExistence type="predicted"/>
<evidence type="ECO:0008006" key="3">
    <source>
        <dbReference type="Google" id="ProtNLM"/>
    </source>
</evidence>
<accession>A0ABT8VTC1</accession>
<organism evidence="1 2">
    <name type="scientific">Wenyingzhuangia gilva</name>
    <dbReference type="NCBI Taxonomy" id="3057677"/>
    <lineage>
        <taxon>Bacteria</taxon>
        <taxon>Pseudomonadati</taxon>
        <taxon>Bacteroidota</taxon>
        <taxon>Flavobacteriia</taxon>
        <taxon>Flavobacteriales</taxon>
        <taxon>Flavobacteriaceae</taxon>
        <taxon>Wenyingzhuangia</taxon>
    </lineage>
</organism>
<gene>
    <name evidence="1" type="ORF">QVZ41_10260</name>
</gene>